<dbReference type="SUPFAM" id="SSF140453">
    <property type="entry name" value="EsxAB dimer-like"/>
    <property type="match status" value="1"/>
</dbReference>
<dbReference type="AlphaFoldDB" id="A0A1D8B2B4"/>
<dbReference type="InterPro" id="IPR036689">
    <property type="entry name" value="ESAT-6-like_sf"/>
</dbReference>
<name>A0A1D8B2B4_9ACTO</name>
<gene>
    <name evidence="1" type="ORF">BH719_04960</name>
</gene>
<dbReference type="Gene3D" id="1.10.287.1060">
    <property type="entry name" value="ESAT-6-like"/>
    <property type="match status" value="1"/>
</dbReference>
<sequence>MANAYGYSPEEMRSIGSQLVATKAEISEKIQAALAAVNGLIGSGFTTQAASGAYSEQFNQLSQGLTQVNDGLEPLGNFLTQYADAVVEMDTQMSSSLRG</sequence>
<dbReference type="Pfam" id="PF06013">
    <property type="entry name" value="WXG100"/>
    <property type="match status" value="1"/>
</dbReference>
<evidence type="ECO:0008006" key="3">
    <source>
        <dbReference type="Google" id="ProtNLM"/>
    </source>
</evidence>
<dbReference type="KEGG" id="phon:BH719_04960"/>
<reference evidence="1 2" key="1">
    <citation type="submission" date="2016-09" db="EMBL/GenBank/DDBJ databases">
        <title>Complete genome sequence of Actinomyces hongkongensis HKU8.</title>
        <authorList>
            <person name="Gao Y.-X."/>
            <person name="Zhou Y.-Y."/>
            <person name="Xie Y."/>
            <person name="Wang M."/>
            <person name="Wang S.-J."/>
            <person name="Shen S.-G."/>
        </authorList>
    </citation>
    <scope>NUCLEOTIDE SEQUENCE [LARGE SCALE GENOMIC DNA]</scope>
    <source>
        <strain evidence="1 2">HKU8</strain>
    </source>
</reference>
<dbReference type="InterPro" id="IPR010310">
    <property type="entry name" value="T7SS_ESAT-6-like"/>
</dbReference>
<dbReference type="Proteomes" id="UP000095214">
    <property type="component" value="Chromosome"/>
</dbReference>
<dbReference type="EMBL" id="CP017298">
    <property type="protein sequence ID" value="AOS47291.1"/>
    <property type="molecule type" value="Genomic_DNA"/>
</dbReference>
<dbReference type="STRING" id="178339.BH719_04960"/>
<evidence type="ECO:0000313" key="1">
    <source>
        <dbReference type="EMBL" id="AOS47291.1"/>
    </source>
</evidence>
<evidence type="ECO:0000313" key="2">
    <source>
        <dbReference type="Proteomes" id="UP000095214"/>
    </source>
</evidence>
<dbReference type="RefSeq" id="WP_009743666.1">
    <property type="nucleotide sequence ID" value="NZ_CP017298.1"/>
</dbReference>
<keyword evidence="2" id="KW-1185">Reference proteome</keyword>
<proteinExistence type="predicted"/>
<accession>A0A1D8B2B4</accession>
<dbReference type="OrthoDB" id="3268062at2"/>
<organism evidence="1 2">
    <name type="scientific">Pauljensenia hongkongensis</name>
    <dbReference type="NCBI Taxonomy" id="178339"/>
    <lineage>
        <taxon>Bacteria</taxon>
        <taxon>Bacillati</taxon>
        <taxon>Actinomycetota</taxon>
        <taxon>Actinomycetes</taxon>
        <taxon>Actinomycetales</taxon>
        <taxon>Actinomycetaceae</taxon>
        <taxon>Pauljensenia</taxon>
    </lineage>
</organism>
<protein>
    <recommendedName>
        <fullName evidence="3">Type VII secretion protein</fullName>
    </recommendedName>
</protein>